<dbReference type="Proteomes" id="UP001107961">
    <property type="component" value="Unassembled WGS sequence"/>
</dbReference>
<evidence type="ECO:0000313" key="2">
    <source>
        <dbReference type="Proteomes" id="UP001107961"/>
    </source>
</evidence>
<name>A0A9Q3ZI28_9GAMM</name>
<keyword evidence="2" id="KW-1185">Reference proteome</keyword>
<gene>
    <name evidence="1" type="ORF">LZG35_16580</name>
</gene>
<dbReference type="EMBL" id="JAJVKT010000022">
    <property type="protein sequence ID" value="MCE7510257.1"/>
    <property type="molecule type" value="Genomic_DNA"/>
</dbReference>
<sequence length="99" mass="10961">MAQDATTITVKLDYPVSLYDEFERREYNVTELELPKRLKAKHLRALDSAQGEISQTLALLVSITGYPKSVIDELDAEDLEKLGDALEVPLANGQETGPT</sequence>
<dbReference type="AlphaFoldDB" id="A0A9Q3ZI28"/>
<comment type="caution">
    <text evidence="1">The sequence shown here is derived from an EMBL/GenBank/DDBJ whole genome shotgun (WGS) entry which is preliminary data.</text>
</comment>
<evidence type="ECO:0000313" key="1">
    <source>
        <dbReference type="EMBL" id="MCE7510257.1"/>
    </source>
</evidence>
<protein>
    <submittedName>
        <fullName evidence="1">Phage tail assembly protein</fullName>
    </submittedName>
</protein>
<dbReference type="InterPro" id="IPR019289">
    <property type="entry name" value="Phage_tail_E/E"/>
</dbReference>
<proteinExistence type="predicted"/>
<dbReference type="Pfam" id="PF10109">
    <property type="entry name" value="Phage_TAC_7"/>
    <property type="match status" value="1"/>
</dbReference>
<accession>A0A9Q3ZI28</accession>
<reference evidence="1" key="1">
    <citation type="submission" date="2022-01" db="EMBL/GenBank/DDBJ databases">
        <authorList>
            <person name="Karlyshev A.V."/>
            <person name="Jaspars M."/>
        </authorList>
    </citation>
    <scope>NUCLEOTIDE SEQUENCE</scope>
    <source>
        <strain evidence="1">AGSA3-2</strain>
    </source>
</reference>
<dbReference type="RefSeq" id="WP_233926046.1">
    <property type="nucleotide sequence ID" value="NZ_JAJVKT010000022.1"/>
</dbReference>
<organism evidence="1 2">
    <name type="scientific">Alloalcanivorax xenomutans</name>
    <dbReference type="NCBI Taxonomy" id="1094342"/>
    <lineage>
        <taxon>Bacteria</taxon>
        <taxon>Pseudomonadati</taxon>
        <taxon>Pseudomonadota</taxon>
        <taxon>Gammaproteobacteria</taxon>
        <taxon>Oceanospirillales</taxon>
        <taxon>Alcanivoracaceae</taxon>
        <taxon>Alloalcanivorax</taxon>
    </lineage>
</organism>